<dbReference type="STRING" id="679936.Sulac_1196"/>
<protein>
    <submittedName>
        <fullName evidence="2">Uncharacterized protein</fullName>
    </submittedName>
</protein>
<gene>
    <name evidence="2" type="ordered locus">Sulac_1196</name>
</gene>
<evidence type="ECO:0000256" key="1">
    <source>
        <dbReference type="SAM" id="Phobius"/>
    </source>
</evidence>
<feature type="transmembrane region" description="Helical" evidence="1">
    <location>
        <begin position="20"/>
        <end position="45"/>
    </location>
</feature>
<keyword evidence="1" id="KW-0472">Membrane</keyword>
<keyword evidence="1" id="KW-1133">Transmembrane helix</keyword>
<reference evidence="3" key="1">
    <citation type="submission" date="2011-12" db="EMBL/GenBank/DDBJ databases">
        <title>The complete genome of chromosome of Sulfobacillus acidophilus DSM 10332.</title>
        <authorList>
            <person name="Lucas S."/>
            <person name="Han J."/>
            <person name="Lapidus A."/>
            <person name="Bruce D."/>
            <person name="Goodwin L."/>
            <person name="Pitluck S."/>
            <person name="Peters L."/>
            <person name="Kyrpides N."/>
            <person name="Mavromatis K."/>
            <person name="Ivanova N."/>
            <person name="Mikhailova N."/>
            <person name="Chertkov O."/>
            <person name="Saunders E."/>
            <person name="Detter J.C."/>
            <person name="Tapia R."/>
            <person name="Han C."/>
            <person name="Land M."/>
            <person name="Hauser L."/>
            <person name="Markowitz V."/>
            <person name="Cheng J.-F."/>
            <person name="Hugenholtz P."/>
            <person name="Woyke T."/>
            <person name="Wu D."/>
            <person name="Pukall R."/>
            <person name="Gehrich-Schroeter G."/>
            <person name="Schneider S."/>
            <person name="Klenk H.-P."/>
            <person name="Eisen J.A."/>
        </authorList>
    </citation>
    <scope>NUCLEOTIDE SEQUENCE [LARGE SCALE GENOMIC DNA]</scope>
    <source>
        <strain evidence="3">ATCC 700253 / DSM 10332 / NAL</strain>
    </source>
</reference>
<proteinExistence type="predicted"/>
<evidence type="ECO:0000313" key="3">
    <source>
        <dbReference type="Proteomes" id="UP000005439"/>
    </source>
</evidence>
<dbReference type="EMBL" id="CP003179">
    <property type="protein sequence ID" value="AEW04696.1"/>
    <property type="molecule type" value="Genomic_DNA"/>
</dbReference>
<evidence type="ECO:0000313" key="2">
    <source>
        <dbReference type="EMBL" id="AEW04696.1"/>
    </source>
</evidence>
<name>G8TV56_SULAD</name>
<reference evidence="2 3" key="2">
    <citation type="journal article" date="2012" name="Stand. Genomic Sci.">
        <title>Complete genome sequence of the moderately thermophilic mineral-sulfide-oxidizing firmicute Sulfobacillus acidophilus type strain (NAL(T)).</title>
        <authorList>
            <person name="Anderson I."/>
            <person name="Chertkov O."/>
            <person name="Chen A."/>
            <person name="Saunders E."/>
            <person name="Lapidus A."/>
            <person name="Nolan M."/>
            <person name="Lucas S."/>
            <person name="Hammon N."/>
            <person name="Deshpande S."/>
            <person name="Cheng J.F."/>
            <person name="Han C."/>
            <person name="Tapia R."/>
            <person name="Goodwin L.A."/>
            <person name="Pitluck S."/>
            <person name="Liolios K."/>
            <person name="Pagani I."/>
            <person name="Ivanova N."/>
            <person name="Mikhailova N."/>
            <person name="Pati A."/>
            <person name="Palaniappan K."/>
            <person name="Land M."/>
            <person name="Pan C."/>
            <person name="Rohde M."/>
            <person name="Pukall R."/>
            <person name="Goker M."/>
            <person name="Detter J.C."/>
            <person name="Woyke T."/>
            <person name="Bristow J."/>
            <person name="Eisen J.A."/>
            <person name="Markowitz V."/>
            <person name="Hugenholtz P."/>
            <person name="Kyrpides N.C."/>
            <person name="Klenk H.P."/>
            <person name="Mavromatis K."/>
        </authorList>
    </citation>
    <scope>NUCLEOTIDE SEQUENCE [LARGE SCALE GENOMIC DNA]</scope>
    <source>
        <strain evidence="3">ATCC 700253 / DSM 10332 / NAL</strain>
    </source>
</reference>
<dbReference type="AlphaFoldDB" id="G8TV56"/>
<sequence length="154" mass="16517">MRKLLTSRPWHDPSRSFQWAGAVALPYILTTVLALPLVTAFLWLLRTLWVAAALTWAAQGVAGVYTTQGCWTTTTTTRLTQRLGFMAPVWNPARVTVSSPGGLVTYGQTGAVTLTTALPVWGVPRTTWPVRVTAPFLSVAPANAVGCQAPPDQG</sequence>
<dbReference type="PATRIC" id="fig|679936.5.peg.1256"/>
<dbReference type="KEGG" id="sap:Sulac_1196"/>
<dbReference type="HOGENOM" id="CLU_1703327_0_0_9"/>
<dbReference type="Proteomes" id="UP000005439">
    <property type="component" value="Chromosome"/>
</dbReference>
<organism evidence="2 3">
    <name type="scientific">Sulfobacillus acidophilus (strain ATCC 700253 / DSM 10332 / NAL)</name>
    <dbReference type="NCBI Taxonomy" id="679936"/>
    <lineage>
        <taxon>Bacteria</taxon>
        <taxon>Bacillati</taxon>
        <taxon>Bacillota</taxon>
        <taxon>Clostridia</taxon>
        <taxon>Eubacteriales</taxon>
        <taxon>Clostridiales Family XVII. Incertae Sedis</taxon>
        <taxon>Sulfobacillus</taxon>
    </lineage>
</organism>
<keyword evidence="1" id="KW-0812">Transmembrane</keyword>
<accession>G8TV56</accession>
<keyword evidence="3" id="KW-1185">Reference proteome</keyword>